<dbReference type="Pfam" id="PF00126">
    <property type="entry name" value="HTH_1"/>
    <property type="match status" value="1"/>
</dbReference>
<dbReference type="PANTHER" id="PTHR30419">
    <property type="entry name" value="HTH-TYPE TRANSCRIPTIONAL REGULATOR YBHD"/>
    <property type="match status" value="1"/>
</dbReference>
<proteinExistence type="inferred from homology"/>
<protein>
    <submittedName>
        <fullName evidence="6">DNA-binding transcriptional LysR family regulator</fullName>
    </submittedName>
</protein>
<gene>
    <name evidence="6" type="ORF">FB559_4244</name>
</gene>
<reference evidence="6 7" key="1">
    <citation type="submission" date="2019-06" db="EMBL/GenBank/DDBJ databases">
        <title>Sequencing the genomes of 1000 actinobacteria strains.</title>
        <authorList>
            <person name="Klenk H.-P."/>
        </authorList>
    </citation>
    <scope>NUCLEOTIDE SEQUENCE [LARGE SCALE GENOMIC DNA]</scope>
    <source>
        <strain evidence="6 7">DSM 102200</strain>
    </source>
</reference>
<dbReference type="GO" id="GO:0005829">
    <property type="term" value="C:cytosol"/>
    <property type="evidence" value="ECO:0007669"/>
    <property type="project" value="TreeGrafter"/>
</dbReference>
<dbReference type="PANTHER" id="PTHR30419:SF31">
    <property type="entry name" value="BLR3139 PROTEIN"/>
    <property type="match status" value="1"/>
</dbReference>
<dbReference type="InterPro" id="IPR036388">
    <property type="entry name" value="WH-like_DNA-bd_sf"/>
</dbReference>
<dbReference type="SUPFAM" id="SSF46785">
    <property type="entry name" value="Winged helix' DNA-binding domain"/>
    <property type="match status" value="1"/>
</dbReference>
<dbReference type="Pfam" id="PF03466">
    <property type="entry name" value="LysR_substrate"/>
    <property type="match status" value="1"/>
</dbReference>
<feature type="domain" description="HTH lysR-type" evidence="5">
    <location>
        <begin position="4"/>
        <end position="60"/>
    </location>
</feature>
<evidence type="ECO:0000256" key="1">
    <source>
        <dbReference type="ARBA" id="ARBA00009437"/>
    </source>
</evidence>
<keyword evidence="4" id="KW-0804">Transcription</keyword>
<dbReference type="InterPro" id="IPR005119">
    <property type="entry name" value="LysR_subst-bd"/>
</dbReference>
<dbReference type="InterPro" id="IPR000847">
    <property type="entry name" value="LysR_HTH_N"/>
</dbReference>
<evidence type="ECO:0000313" key="6">
    <source>
        <dbReference type="EMBL" id="TQL98617.1"/>
    </source>
</evidence>
<dbReference type="EMBL" id="VFOZ01000001">
    <property type="protein sequence ID" value="TQL98617.1"/>
    <property type="molecule type" value="Genomic_DNA"/>
</dbReference>
<evidence type="ECO:0000256" key="4">
    <source>
        <dbReference type="ARBA" id="ARBA00023163"/>
    </source>
</evidence>
<dbReference type="Gene3D" id="3.40.190.290">
    <property type="match status" value="1"/>
</dbReference>
<dbReference type="Proteomes" id="UP000316096">
    <property type="component" value="Unassembled WGS sequence"/>
</dbReference>
<accession>A0A543CNV3</accession>
<dbReference type="FunFam" id="1.10.10.10:FF:000001">
    <property type="entry name" value="LysR family transcriptional regulator"/>
    <property type="match status" value="1"/>
</dbReference>
<dbReference type="PROSITE" id="PS50931">
    <property type="entry name" value="HTH_LYSR"/>
    <property type="match status" value="1"/>
</dbReference>
<dbReference type="PRINTS" id="PR00039">
    <property type="entry name" value="HTHLYSR"/>
</dbReference>
<dbReference type="GO" id="GO:0003700">
    <property type="term" value="F:DNA-binding transcription factor activity"/>
    <property type="evidence" value="ECO:0007669"/>
    <property type="project" value="InterPro"/>
</dbReference>
<evidence type="ECO:0000256" key="3">
    <source>
        <dbReference type="ARBA" id="ARBA00023125"/>
    </source>
</evidence>
<dbReference type="GO" id="GO:0003677">
    <property type="term" value="F:DNA binding"/>
    <property type="evidence" value="ECO:0007669"/>
    <property type="project" value="UniProtKB-KW"/>
</dbReference>
<organism evidence="6 7">
    <name type="scientific">Actinoallomurus bryophytorum</name>
    <dbReference type="NCBI Taxonomy" id="1490222"/>
    <lineage>
        <taxon>Bacteria</taxon>
        <taxon>Bacillati</taxon>
        <taxon>Actinomycetota</taxon>
        <taxon>Actinomycetes</taxon>
        <taxon>Streptosporangiales</taxon>
        <taxon>Thermomonosporaceae</taxon>
        <taxon>Actinoallomurus</taxon>
    </lineage>
</organism>
<keyword evidence="3 6" id="KW-0238">DNA-binding</keyword>
<dbReference type="SUPFAM" id="SSF53850">
    <property type="entry name" value="Periplasmic binding protein-like II"/>
    <property type="match status" value="1"/>
</dbReference>
<dbReference type="CDD" id="cd05466">
    <property type="entry name" value="PBP2_LTTR_substrate"/>
    <property type="match status" value="1"/>
</dbReference>
<evidence type="ECO:0000256" key="2">
    <source>
        <dbReference type="ARBA" id="ARBA00023015"/>
    </source>
</evidence>
<dbReference type="AlphaFoldDB" id="A0A543CNV3"/>
<comment type="similarity">
    <text evidence="1">Belongs to the LysR transcriptional regulatory family.</text>
</comment>
<evidence type="ECO:0000259" key="5">
    <source>
        <dbReference type="PROSITE" id="PS50931"/>
    </source>
</evidence>
<evidence type="ECO:0000313" key="7">
    <source>
        <dbReference type="Proteomes" id="UP000316096"/>
    </source>
</evidence>
<keyword evidence="2" id="KW-0805">Transcription regulation</keyword>
<name>A0A543CNV3_9ACTN</name>
<dbReference type="InterPro" id="IPR036390">
    <property type="entry name" value="WH_DNA-bd_sf"/>
</dbReference>
<dbReference type="InterPro" id="IPR050950">
    <property type="entry name" value="HTH-type_LysR_regulators"/>
</dbReference>
<sequence>MAGMLLRQLEYLVALARERHFARAADACHVSQPSLSAAIRKLERELDVPIVRRGRRFEGLTPEGERVLLWAHRILAERDALGHELEAMRGGLTGTLRLGAIPTAMTAASLLTTPFCERHPKARVRMESLSSREINHRLAEFELDVAVTYLDDDSLLHVRKTPLYEERYLLLTPADGELAAYGKARWRDIAALPLCLLSPDMRNRRILDEFFAEDGVTALPAIETDTVAGLYVHLMSRRWSSVISHAWLHMFGVPDGMRVVPIANPVHGPRVGLVVADRSPVPMQARALLRIAGETDVRDALDALLESHLGPPA</sequence>
<keyword evidence="7" id="KW-1185">Reference proteome</keyword>
<comment type="caution">
    <text evidence="6">The sequence shown here is derived from an EMBL/GenBank/DDBJ whole genome shotgun (WGS) entry which is preliminary data.</text>
</comment>
<dbReference type="Gene3D" id="1.10.10.10">
    <property type="entry name" value="Winged helix-like DNA-binding domain superfamily/Winged helix DNA-binding domain"/>
    <property type="match status" value="1"/>
</dbReference>